<accession>A0A2P7SEE9</accession>
<name>A0A2P7SEE9_9HYPH</name>
<evidence type="ECO:0000313" key="3">
    <source>
        <dbReference type="Proteomes" id="UP000240653"/>
    </source>
</evidence>
<evidence type="ECO:0000313" key="2">
    <source>
        <dbReference type="EMBL" id="PSJ60735.1"/>
    </source>
</evidence>
<organism evidence="2 3">
    <name type="scientific">Pseudaminobacter soli</name>
    <name type="common">ex Li et al. 2025</name>
    <dbReference type="NCBI Taxonomy" id="1295366"/>
    <lineage>
        <taxon>Bacteria</taxon>
        <taxon>Pseudomonadati</taxon>
        <taxon>Pseudomonadota</taxon>
        <taxon>Alphaproteobacteria</taxon>
        <taxon>Hyphomicrobiales</taxon>
        <taxon>Phyllobacteriaceae</taxon>
        <taxon>Pseudaminobacter</taxon>
    </lineage>
</organism>
<gene>
    <name evidence="2" type="ORF">C7I85_11880</name>
</gene>
<evidence type="ECO:0000256" key="1">
    <source>
        <dbReference type="SAM" id="Phobius"/>
    </source>
</evidence>
<dbReference type="RefSeq" id="WP_106724201.1">
    <property type="nucleotide sequence ID" value="NZ_PXYL01000005.1"/>
</dbReference>
<comment type="caution">
    <text evidence="2">The sequence shown here is derived from an EMBL/GenBank/DDBJ whole genome shotgun (WGS) entry which is preliminary data.</text>
</comment>
<feature type="transmembrane region" description="Helical" evidence="1">
    <location>
        <begin position="42"/>
        <end position="65"/>
    </location>
</feature>
<dbReference type="Pfam" id="PF25612">
    <property type="entry name" value="DUF7940"/>
    <property type="match status" value="1"/>
</dbReference>
<keyword evidence="1" id="KW-1133">Transmembrane helix</keyword>
<dbReference type="EMBL" id="PXYL01000005">
    <property type="protein sequence ID" value="PSJ60735.1"/>
    <property type="molecule type" value="Genomic_DNA"/>
</dbReference>
<sequence length="74" mass="7811">MRLAPNWRAVLRHAWSVRLIALAALLSGLEVALPFLDGFLPIPTGVFAGLSALTTAAAFIARLVAQSKISGDPE</sequence>
<dbReference type="AlphaFoldDB" id="A0A2P7SEE9"/>
<keyword evidence="3" id="KW-1185">Reference proteome</keyword>
<dbReference type="InterPro" id="IPR057700">
    <property type="entry name" value="DUF7940"/>
</dbReference>
<protein>
    <submittedName>
        <fullName evidence="2">Uncharacterized protein</fullName>
    </submittedName>
</protein>
<dbReference type="OrthoDB" id="7679471at2"/>
<proteinExistence type="predicted"/>
<reference evidence="2 3" key="1">
    <citation type="submission" date="2018-03" db="EMBL/GenBank/DDBJ databases">
        <title>The draft genome of Mesorhizobium soli JCM 19897.</title>
        <authorList>
            <person name="Li L."/>
            <person name="Liu L."/>
            <person name="Liang L."/>
            <person name="Wang T."/>
            <person name="Zhang X."/>
        </authorList>
    </citation>
    <scope>NUCLEOTIDE SEQUENCE [LARGE SCALE GENOMIC DNA]</scope>
    <source>
        <strain evidence="2 3">JCM 19897</strain>
    </source>
</reference>
<keyword evidence="1" id="KW-0812">Transmembrane</keyword>
<dbReference type="Proteomes" id="UP000240653">
    <property type="component" value="Unassembled WGS sequence"/>
</dbReference>
<keyword evidence="1" id="KW-0472">Membrane</keyword>